<reference evidence="1" key="1">
    <citation type="journal article" date="2014" name="Int. J. Syst. Evol. Microbiol.">
        <title>Complete genome sequence of Corynebacterium casei LMG S-19264T (=DSM 44701T), isolated from a smear-ripened cheese.</title>
        <authorList>
            <consortium name="US DOE Joint Genome Institute (JGI-PGF)"/>
            <person name="Walter F."/>
            <person name="Albersmeier A."/>
            <person name="Kalinowski J."/>
            <person name="Ruckert C."/>
        </authorList>
    </citation>
    <scope>NUCLEOTIDE SEQUENCE</scope>
    <source>
        <strain evidence="1">CGMCC 1.12997</strain>
    </source>
</reference>
<dbReference type="InterPro" id="IPR029058">
    <property type="entry name" value="AB_hydrolase_fold"/>
</dbReference>
<dbReference type="InterPro" id="IPR017395">
    <property type="entry name" value="Chlorophyllase-like"/>
</dbReference>
<name>A0A917LZP0_9BACT</name>
<dbReference type="AlphaFoldDB" id="A0A917LZP0"/>
<dbReference type="Proteomes" id="UP000647241">
    <property type="component" value="Unassembled WGS sequence"/>
</dbReference>
<protein>
    <submittedName>
        <fullName evidence="1">Uncharacterized protein</fullName>
    </submittedName>
</protein>
<comment type="caution">
    <text evidence="1">The sequence shown here is derived from an EMBL/GenBank/DDBJ whole genome shotgun (WGS) entry which is preliminary data.</text>
</comment>
<reference evidence="1" key="2">
    <citation type="submission" date="2020-09" db="EMBL/GenBank/DDBJ databases">
        <authorList>
            <person name="Sun Q."/>
            <person name="Zhou Y."/>
        </authorList>
    </citation>
    <scope>NUCLEOTIDE SEQUENCE</scope>
    <source>
        <strain evidence="1">CGMCC 1.12997</strain>
    </source>
</reference>
<dbReference type="Gene3D" id="3.40.50.1820">
    <property type="entry name" value="alpha/beta hydrolase"/>
    <property type="match status" value="1"/>
</dbReference>
<organism evidence="1 2">
    <name type="scientific">Edaphobacter dinghuensis</name>
    <dbReference type="NCBI Taxonomy" id="1560005"/>
    <lineage>
        <taxon>Bacteria</taxon>
        <taxon>Pseudomonadati</taxon>
        <taxon>Acidobacteriota</taxon>
        <taxon>Terriglobia</taxon>
        <taxon>Terriglobales</taxon>
        <taxon>Acidobacteriaceae</taxon>
        <taxon>Edaphobacter</taxon>
    </lineage>
</organism>
<dbReference type="EMBL" id="BMGT01000001">
    <property type="protein sequence ID" value="GGG66318.1"/>
    <property type="molecule type" value="Genomic_DNA"/>
</dbReference>
<gene>
    <name evidence="1" type="ORF">GCM10011585_05210</name>
</gene>
<keyword evidence="2" id="KW-1185">Reference proteome</keyword>
<sequence length="476" mass="52223">MFQYDTSRTWKITRTYDGAFSPDRNGRPIQINVWYPALPSTGQSMAFDDYVDQTAPAQFAAFNDIMRQRNRDDAIDSVPRDRITDLQKMQMFARRDAQPAPGRFPVVLYFGGLNAPINSNVVLAEYLASHGYIFASVSLLGPSNEQAFQSRTSDDLEASVRDMEFAWSILQQESNVDPSKVAALGHSVGAIEAVILGLRNSNVSVVIGLDGTYGFAGLSGVLTHSYGYDPNKMRAAFIDLRRAQGAQGNEPLDLSVVESFRHADRTFITIDRMHHSDFTSFAMVADYFHTPLPTDYPLNGWNRETGRDGYESVARTLRSELDAKLKANATASIEQKPGMTIRHESATPPPPSPLEAATLVAAQGIDKAKAVFLASCGADGIASCIEVDRFNTWGYNLLGQHRAKDALAVFSLNAWAHPGNANLQDSLADGFSAVGDNVHARQAVEHAIELAPSDPSFDFPLARATFLSEEKTRLQH</sequence>
<evidence type="ECO:0000313" key="1">
    <source>
        <dbReference type="EMBL" id="GGG66318.1"/>
    </source>
</evidence>
<accession>A0A917LZP0</accession>
<evidence type="ECO:0000313" key="2">
    <source>
        <dbReference type="Proteomes" id="UP000647241"/>
    </source>
</evidence>
<dbReference type="InterPro" id="IPR011990">
    <property type="entry name" value="TPR-like_helical_dom_sf"/>
</dbReference>
<dbReference type="Pfam" id="PF07224">
    <property type="entry name" value="Chlorophyllase"/>
    <property type="match status" value="1"/>
</dbReference>
<dbReference type="SUPFAM" id="SSF53474">
    <property type="entry name" value="alpha/beta-Hydrolases"/>
    <property type="match status" value="1"/>
</dbReference>
<proteinExistence type="predicted"/>
<dbReference type="SUPFAM" id="SSF48452">
    <property type="entry name" value="TPR-like"/>
    <property type="match status" value="1"/>
</dbReference>